<evidence type="ECO:0000313" key="3">
    <source>
        <dbReference type="EMBL" id="NEW45954.1"/>
    </source>
</evidence>
<accession>A0A6P1D9P6</accession>
<comment type="caution">
    <text evidence="3">The sequence shown here is derived from an EMBL/GenBank/DDBJ whole genome shotgun (WGS) entry which is preliminary data.</text>
</comment>
<dbReference type="Pfam" id="PF14155">
    <property type="entry name" value="DUF4307"/>
    <property type="match status" value="1"/>
</dbReference>
<organism evidence="3 5">
    <name type="scientific">Nocardia cyriacigeorgica</name>
    <dbReference type="NCBI Taxonomy" id="135487"/>
    <lineage>
        <taxon>Bacteria</taxon>
        <taxon>Bacillati</taxon>
        <taxon>Actinomycetota</taxon>
        <taxon>Actinomycetes</taxon>
        <taxon>Mycobacteriales</taxon>
        <taxon>Nocardiaceae</taxon>
        <taxon>Nocardia</taxon>
    </lineage>
</organism>
<keyword evidence="2" id="KW-0472">Membrane</keyword>
<evidence type="ECO:0000313" key="6">
    <source>
        <dbReference type="Proteomes" id="UP000470876"/>
    </source>
</evidence>
<keyword evidence="6" id="KW-1185">Reference proteome</keyword>
<feature type="region of interest" description="Disordered" evidence="1">
    <location>
        <begin position="1"/>
        <end position="30"/>
    </location>
</feature>
<dbReference type="InterPro" id="IPR025443">
    <property type="entry name" value="DUF4307"/>
</dbReference>
<dbReference type="AlphaFoldDB" id="A0A6P1D9P6"/>
<protein>
    <submittedName>
        <fullName evidence="3">DUF4307 domain-containing protein</fullName>
    </submittedName>
</protein>
<dbReference type="RefSeq" id="WP_163828108.1">
    <property type="nucleotide sequence ID" value="NZ_JAAGUX010000093.1"/>
</dbReference>
<dbReference type="EMBL" id="JAAGUX010000093">
    <property type="protein sequence ID" value="NEW59372.1"/>
    <property type="molecule type" value="Genomic_DNA"/>
</dbReference>
<keyword evidence="2" id="KW-1133">Transmembrane helix</keyword>
<feature type="compositionally biased region" description="Low complexity" evidence="1">
    <location>
        <begin position="1"/>
        <end position="19"/>
    </location>
</feature>
<evidence type="ECO:0000313" key="4">
    <source>
        <dbReference type="EMBL" id="NEW59372.1"/>
    </source>
</evidence>
<evidence type="ECO:0000256" key="2">
    <source>
        <dbReference type="SAM" id="Phobius"/>
    </source>
</evidence>
<dbReference type="EMBL" id="JAAGUZ010000039">
    <property type="protein sequence ID" value="NEW45954.1"/>
    <property type="molecule type" value="Genomic_DNA"/>
</dbReference>
<dbReference type="Proteomes" id="UP000470876">
    <property type="component" value="Unassembled WGS sequence"/>
</dbReference>
<name>A0A6P1D9P6_9NOCA</name>
<gene>
    <name evidence="3" type="ORF">GV789_16085</name>
    <name evidence="4" type="ORF">GV794_27620</name>
</gene>
<dbReference type="Proteomes" id="UP000468928">
    <property type="component" value="Unassembled WGS sequence"/>
</dbReference>
<evidence type="ECO:0000313" key="5">
    <source>
        <dbReference type="Proteomes" id="UP000468928"/>
    </source>
</evidence>
<keyword evidence="2" id="KW-0812">Transmembrane</keyword>
<sequence>MTEPTPEAPDAASAAETAARNADRYGTRSSSGQRATRRLIMVLLAVVVLAAGAVIAYLGWSKYGPDDIQAEQLGYTVIDDSTIEIRIKVTRDDPTEPVVCFVRAMSRDNAEIGRREVLIQGAEPDAVKDYGTIELTTRVRSSERPSSGSVYGCTDRVPEYLRAG</sequence>
<feature type="transmembrane region" description="Helical" evidence="2">
    <location>
        <begin position="39"/>
        <end position="60"/>
    </location>
</feature>
<reference evidence="5 6" key="1">
    <citation type="submission" date="2020-01" db="EMBL/GenBank/DDBJ databases">
        <title>Genetics and antimicrobial susceptibilities of Nocardia species isolated from the soil; a comparison with species isolated from humans.</title>
        <authorList>
            <person name="Carrasco G."/>
            <person name="Monzon S."/>
            <person name="Sansegundo M."/>
            <person name="Garcia E."/>
            <person name="Garrido N."/>
            <person name="Medina M.J."/>
            <person name="Villalon P."/>
            <person name="Ramirez-Arocha A.C."/>
            <person name="Jimenez P."/>
            <person name="Cuesta I."/>
            <person name="Valdezate S."/>
        </authorList>
    </citation>
    <scope>NUCLEOTIDE SEQUENCE [LARGE SCALE GENOMIC DNA]</scope>
    <source>
        <strain evidence="3 5">CNM20110639</strain>
        <strain evidence="4 6">CNM20110649</strain>
    </source>
</reference>
<evidence type="ECO:0000256" key="1">
    <source>
        <dbReference type="SAM" id="MobiDB-lite"/>
    </source>
</evidence>
<proteinExistence type="predicted"/>